<organism evidence="3 4">
    <name type="scientific">Methylobacterium dankookense</name>
    <dbReference type="NCBI Taxonomy" id="560405"/>
    <lineage>
        <taxon>Bacteria</taxon>
        <taxon>Pseudomonadati</taxon>
        <taxon>Pseudomonadota</taxon>
        <taxon>Alphaproteobacteria</taxon>
        <taxon>Hyphomicrobiales</taxon>
        <taxon>Methylobacteriaceae</taxon>
        <taxon>Methylobacterium</taxon>
    </lineage>
</organism>
<evidence type="ECO:0000256" key="1">
    <source>
        <dbReference type="SAM" id="MobiDB-lite"/>
    </source>
</evidence>
<dbReference type="EMBL" id="CABFVH010000004">
    <property type="protein sequence ID" value="VUF11306.1"/>
    <property type="molecule type" value="Genomic_DNA"/>
</dbReference>
<dbReference type="OrthoDB" id="8455715at2"/>
<evidence type="ECO:0000256" key="2">
    <source>
        <dbReference type="SAM" id="Phobius"/>
    </source>
</evidence>
<feature type="region of interest" description="Disordered" evidence="1">
    <location>
        <begin position="119"/>
        <end position="262"/>
    </location>
</feature>
<feature type="compositionally biased region" description="Pro residues" evidence="1">
    <location>
        <begin position="137"/>
        <end position="155"/>
    </location>
</feature>
<proteinExistence type="predicted"/>
<dbReference type="AlphaFoldDB" id="A0A564FU62"/>
<feature type="compositionally biased region" description="Basic and acidic residues" evidence="1">
    <location>
        <begin position="198"/>
        <end position="209"/>
    </location>
</feature>
<keyword evidence="2" id="KW-0812">Transmembrane</keyword>
<accession>A0A564FU62</accession>
<gene>
    <name evidence="3" type="ORF">MTDSW087_00986</name>
</gene>
<evidence type="ECO:0000313" key="3">
    <source>
        <dbReference type="EMBL" id="VUF11306.1"/>
    </source>
</evidence>
<keyword evidence="2" id="KW-0472">Membrane</keyword>
<dbReference type="Proteomes" id="UP000401717">
    <property type="component" value="Unassembled WGS sequence"/>
</dbReference>
<keyword evidence="2" id="KW-1133">Transmembrane helix</keyword>
<reference evidence="3 4" key="1">
    <citation type="submission" date="2019-06" db="EMBL/GenBank/DDBJ databases">
        <authorList>
            <person name="Rodrigo-Torres L."/>
            <person name="Arahal R. D."/>
            <person name="Lucena T."/>
        </authorList>
    </citation>
    <scope>NUCLEOTIDE SEQUENCE [LARGE SCALE GENOMIC DNA]</scope>
    <source>
        <strain evidence="3 4">SW08-7</strain>
    </source>
</reference>
<name>A0A564FU62_9HYPH</name>
<sequence>MIVALFALAAALVIGGSAAVVQGFPFVRLESGLAMVIAGASTASAGAILFGLGVVALGLKRVEKGLKMRREAEGGPVPVPPPVSTLGAVFPEPPRPVRPILPGLTGLAAGAVGGAAVAGAAEKRPSEPTFEDSLFAPAPPDPSQPELPIPAPEAAPEPHRQLRQDPPLEDPVPAPAPDDGVAPEDDLFAGPTQPEPEPVAHEPIAHEEAGAPALRPSLDAVPEPPAPEPPAPEPSAPEPTAPEPAAPEPEEPAPPREVVGKYASGGNTYVMYADGSIEAETPRGRFSFASLDELKAFIDAGGEGTARGAA</sequence>
<evidence type="ECO:0000313" key="4">
    <source>
        <dbReference type="Proteomes" id="UP000401717"/>
    </source>
</evidence>
<dbReference type="RefSeq" id="WP_144760930.1">
    <property type="nucleotide sequence ID" value="NZ_CABFVH010000004.1"/>
</dbReference>
<feature type="transmembrane region" description="Helical" evidence="2">
    <location>
        <begin position="33"/>
        <end position="59"/>
    </location>
</feature>
<protein>
    <submittedName>
        <fullName evidence="3">Uncharacterized protein</fullName>
    </submittedName>
</protein>
<feature type="compositionally biased region" description="Pro residues" evidence="1">
    <location>
        <begin position="222"/>
        <end position="247"/>
    </location>
</feature>